<keyword evidence="2" id="KW-0645">Protease</keyword>
<feature type="domain" description="NlpC/P60" evidence="5">
    <location>
        <begin position="1"/>
        <end position="143"/>
    </location>
</feature>
<dbReference type="InterPro" id="IPR038765">
    <property type="entry name" value="Papain-like_cys_pep_sf"/>
</dbReference>
<evidence type="ECO:0000256" key="4">
    <source>
        <dbReference type="ARBA" id="ARBA00022807"/>
    </source>
</evidence>
<evidence type="ECO:0000256" key="3">
    <source>
        <dbReference type="ARBA" id="ARBA00022801"/>
    </source>
</evidence>
<dbReference type="RefSeq" id="WP_101622643.1">
    <property type="nucleotide sequence ID" value="NZ_NMWT01000023.1"/>
</dbReference>
<evidence type="ECO:0000313" key="6">
    <source>
        <dbReference type="EMBL" id="PLS27520.1"/>
    </source>
</evidence>
<dbReference type="InterPro" id="IPR000064">
    <property type="entry name" value="NLP_P60_dom"/>
</dbReference>
<organism evidence="6 7">
    <name type="scientific">Bifidobacterium parmae</name>
    <dbReference type="NCBI Taxonomy" id="361854"/>
    <lineage>
        <taxon>Bacteria</taxon>
        <taxon>Bacillati</taxon>
        <taxon>Actinomycetota</taxon>
        <taxon>Actinomycetes</taxon>
        <taxon>Bifidobacteriales</taxon>
        <taxon>Bifidobacteriaceae</taxon>
        <taxon>Bifidobacterium</taxon>
    </lineage>
</organism>
<dbReference type="Pfam" id="PF25309">
    <property type="entry name" value="ELLD"/>
    <property type="match status" value="2"/>
</dbReference>
<evidence type="ECO:0000313" key="7">
    <source>
        <dbReference type="Proteomes" id="UP000235034"/>
    </source>
</evidence>
<keyword evidence="3 6" id="KW-0378">Hydrolase</keyword>
<keyword evidence="7" id="KW-1185">Reference proteome</keyword>
<accession>A0A2N5IZY0</accession>
<gene>
    <name evidence="6" type="ORF">Uis4E_1552</name>
</gene>
<dbReference type="OrthoDB" id="3171425at2"/>
<comment type="caution">
    <text evidence="6">The sequence shown here is derived from an EMBL/GenBank/DDBJ whole genome shotgun (WGS) entry which is preliminary data.</text>
</comment>
<sequence>MGNLNTLINRMRYWCQTVSLGYDQSNRWDIKPGGECDCSSLVIYALREAGFDTGGATYTGNLSSNLTARGWRRLPADGNPRPGDILLNDVHHVAVYLGGGMLAQASIDERGRASGGAAGDQTGRETNIRGYYSYPWNCYLRYGAAPTTTTGPLKVDGSCGPATVRKWQAVMGTPVDGIISGQAVPDERTYWRPALDTSAVSYGGQGSQLIGAVQRTLGLKRDGLLGPKTIKAIQGHLGVKQDASFGPATVRALQTRLNTGRF</sequence>
<dbReference type="GO" id="GO:0008234">
    <property type="term" value="F:cysteine-type peptidase activity"/>
    <property type="evidence" value="ECO:0007669"/>
    <property type="project" value="UniProtKB-KW"/>
</dbReference>
<evidence type="ECO:0000259" key="5">
    <source>
        <dbReference type="PROSITE" id="PS51935"/>
    </source>
</evidence>
<dbReference type="SUPFAM" id="SSF54001">
    <property type="entry name" value="Cysteine proteinases"/>
    <property type="match status" value="1"/>
</dbReference>
<dbReference type="Proteomes" id="UP000235034">
    <property type="component" value="Unassembled WGS sequence"/>
</dbReference>
<protein>
    <submittedName>
        <fullName evidence="6">Peptidoglycan hydrolase</fullName>
    </submittedName>
</protein>
<dbReference type="PROSITE" id="PS51935">
    <property type="entry name" value="NLPC_P60"/>
    <property type="match status" value="1"/>
</dbReference>
<name>A0A2N5IZY0_9BIFI</name>
<proteinExistence type="inferred from homology"/>
<dbReference type="Gene3D" id="3.90.1720.10">
    <property type="entry name" value="endopeptidase domain like (from Nostoc punctiforme)"/>
    <property type="match status" value="1"/>
</dbReference>
<keyword evidence="4" id="KW-0788">Thiol protease</keyword>
<evidence type="ECO:0000256" key="2">
    <source>
        <dbReference type="ARBA" id="ARBA00022670"/>
    </source>
</evidence>
<dbReference type="InterPro" id="IPR057370">
    <property type="entry name" value="ELLD"/>
</dbReference>
<evidence type="ECO:0000256" key="1">
    <source>
        <dbReference type="ARBA" id="ARBA00007074"/>
    </source>
</evidence>
<comment type="similarity">
    <text evidence="1">Belongs to the peptidase C40 family.</text>
</comment>
<reference evidence="6 7" key="1">
    <citation type="submission" date="2017-07" db="EMBL/GenBank/DDBJ databases">
        <title>Bifidobacterium novel species.</title>
        <authorList>
            <person name="Lugli G.A."/>
            <person name="Milani C."/>
            <person name="Duranti S."/>
            <person name="Mangifesta M."/>
        </authorList>
    </citation>
    <scope>NUCLEOTIDE SEQUENCE [LARGE SCALE GENOMIC DNA]</scope>
    <source>
        <strain evidence="6 7">77</strain>
    </source>
</reference>
<dbReference type="AlphaFoldDB" id="A0A2N5IZY0"/>
<dbReference type="GO" id="GO:0006508">
    <property type="term" value="P:proteolysis"/>
    <property type="evidence" value="ECO:0007669"/>
    <property type="project" value="UniProtKB-KW"/>
</dbReference>
<dbReference type="EMBL" id="NMWT01000023">
    <property type="protein sequence ID" value="PLS27520.1"/>
    <property type="molecule type" value="Genomic_DNA"/>
</dbReference>